<feature type="domain" description="Peptidoglycan recognition protein family" evidence="5">
    <location>
        <begin position="315"/>
        <end position="459"/>
    </location>
</feature>
<evidence type="ECO:0000256" key="2">
    <source>
        <dbReference type="ARBA" id="ARBA00022588"/>
    </source>
</evidence>
<protein>
    <submittedName>
        <fullName evidence="7">Uncharacterized protein LOC107272405</fullName>
    </submittedName>
</protein>
<dbReference type="Proteomes" id="UP000694920">
    <property type="component" value="Unplaced"/>
</dbReference>
<dbReference type="Gene3D" id="3.40.80.10">
    <property type="entry name" value="Peptidoglycan recognition protein-like"/>
    <property type="match status" value="2"/>
</dbReference>
<dbReference type="KEGG" id="ccin:107272405"/>
<keyword evidence="2" id="KW-0399">Innate immunity</keyword>
<proteinExistence type="inferred from homology"/>
<dbReference type="GO" id="GO:0045087">
    <property type="term" value="P:innate immune response"/>
    <property type="evidence" value="ECO:0007669"/>
    <property type="project" value="UniProtKB-KW"/>
</dbReference>
<evidence type="ECO:0000256" key="3">
    <source>
        <dbReference type="ARBA" id="ARBA00022859"/>
    </source>
</evidence>
<evidence type="ECO:0000256" key="1">
    <source>
        <dbReference type="ARBA" id="ARBA00007553"/>
    </source>
</evidence>
<dbReference type="GO" id="GO:0008270">
    <property type="term" value="F:zinc ion binding"/>
    <property type="evidence" value="ECO:0007669"/>
    <property type="project" value="InterPro"/>
</dbReference>
<evidence type="ECO:0000313" key="7">
    <source>
        <dbReference type="RefSeq" id="XP_015605015.1"/>
    </source>
</evidence>
<dbReference type="SUPFAM" id="SSF55846">
    <property type="entry name" value="N-acetylmuramoyl-L-alanine amidase-like"/>
    <property type="match status" value="2"/>
</dbReference>
<dbReference type="InterPro" id="IPR006619">
    <property type="entry name" value="PGRP_domain_met/bac"/>
</dbReference>
<keyword evidence="3" id="KW-0391">Immunity</keyword>
<dbReference type="CDD" id="cd06583">
    <property type="entry name" value="PGRP"/>
    <property type="match status" value="2"/>
</dbReference>
<organism evidence="6 7">
    <name type="scientific">Cephus cinctus</name>
    <name type="common">Wheat stem sawfly</name>
    <dbReference type="NCBI Taxonomy" id="211228"/>
    <lineage>
        <taxon>Eukaryota</taxon>
        <taxon>Metazoa</taxon>
        <taxon>Ecdysozoa</taxon>
        <taxon>Arthropoda</taxon>
        <taxon>Hexapoda</taxon>
        <taxon>Insecta</taxon>
        <taxon>Pterygota</taxon>
        <taxon>Neoptera</taxon>
        <taxon>Endopterygota</taxon>
        <taxon>Hymenoptera</taxon>
        <taxon>Cephoidea</taxon>
        <taxon>Cephidae</taxon>
        <taxon>Cephus</taxon>
    </lineage>
</organism>
<keyword evidence="6" id="KW-1185">Reference proteome</keyword>
<dbReference type="PANTHER" id="PTHR11022:SF41">
    <property type="entry name" value="PEPTIDOGLYCAN-RECOGNITION PROTEIN LC-RELATED"/>
    <property type="match status" value="1"/>
</dbReference>
<dbReference type="GO" id="GO:0008745">
    <property type="term" value="F:N-acetylmuramoyl-L-alanine amidase activity"/>
    <property type="evidence" value="ECO:0007669"/>
    <property type="project" value="InterPro"/>
</dbReference>
<comment type="similarity">
    <text evidence="1">Belongs to the N-acetylmuramoyl-L-alanine amidase 2 family.</text>
</comment>
<dbReference type="FunFam" id="3.40.80.10:FF:000001">
    <property type="entry name" value="Peptidoglycan recognition protein 1"/>
    <property type="match status" value="2"/>
</dbReference>
<dbReference type="InterPro" id="IPR036505">
    <property type="entry name" value="Amidase/PGRP_sf"/>
</dbReference>
<gene>
    <name evidence="7" type="primary">LOC107272405</name>
</gene>
<dbReference type="RefSeq" id="XP_015605015.1">
    <property type="nucleotide sequence ID" value="XM_015749529.2"/>
</dbReference>
<dbReference type="GeneID" id="107272405"/>
<evidence type="ECO:0000259" key="5">
    <source>
        <dbReference type="SMART" id="SM00701"/>
    </source>
</evidence>
<sequence length="482" mass="54136">MIWLKIIEGVLFGSFIATLIFAAPTTRELQNDTNNDTNYPRIVSREEWKARVVNDHVPLASSPTPYVVVHHGGIPHYCYDQETCSSIVRAYQDLHMDVNGWIDVGYQFLIAEDGNVYEGRGWDFVGAHAPGYNTQSIGICIIGDFTKFLPNTLALDALKSLIRYGVFIGKIQDDYKLIGHRQAVNYTVCPGEMFYEYVSSMPHWTSSPVPTPYHGTRRKVDNITGNSLWTDLLKLGERKRIEDSVSTENRQAENVVEANSSVEVTKIELLNVTVRQMFSSRFEVTMQGLIVITVLSIALGSAQSAKLRNTVYDEPTIIKRSEWGAREPSERIGNLAQNPVPYVVIHHSASDVCTSQAICQSRVRSFQNYHMDTKHWGDIGYNFLVGEDGNIYEGRGWNKRGAHAVDYNSKSVGICFIGNYKNRQPSNAAVKAAKNLIDHGVSQGYISQTYKLIGHKQAASTECPGTQLYEIIKTWPNWTKNP</sequence>
<name>A0AAJ7FRS4_CEPCN</name>
<dbReference type="SMART" id="SM00701">
    <property type="entry name" value="PGRP"/>
    <property type="match status" value="2"/>
</dbReference>
<dbReference type="SMART" id="SM00644">
    <property type="entry name" value="Ami_2"/>
    <property type="match status" value="2"/>
</dbReference>
<feature type="domain" description="Peptidoglycan recognition protein family" evidence="5">
    <location>
        <begin position="40"/>
        <end position="184"/>
    </location>
</feature>
<feature type="domain" description="N-acetylmuramoyl-L-alanine amidase" evidence="4">
    <location>
        <begin position="52"/>
        <end position="191"/>
    </location>
</feature>
<dbReference type="PANTHER" id="PTHR11022">
    <property type="entry name" value="PEPTIDOGLYCAN RECOGNITION PROTEIN"/>
    <property type="match status" value="1"/>
</dbReference>
<dbReference type="InterPro" id="IPR002502">
    <property type="entry name" value="Amidase_domain"/>
</dbReference>
<reference evidence="7" key="1">
    <citation type="submission" date="2025-08" db="UniProtKB">
        <authorList>
            <consortium name="RefSeq"/>
        </authorList>
    </citation>
    <scope>IDENTIFICATION</scope>
</reference>
<evidence type="ECO:0000313" key="6">
    <source>
        <dbReference type="Proteomes" id="UP000694920"/>
    </source>
</evidence>
<evidence type="ECO:0000259" key="4">
    <source>
        <dbReference type="SMART" id="SM00644"/>
    </source>
</evidence>
<dbReference type="GO" id="GO:0009253">
    <property type="term" value="P:peptidoglycan catabolic process"/>
    <property type="evidence" value="ECO:0007669"/>
    <property type="project" value="InterPro"/>
</dbReference>
<dbReference type="InterPro" id="IPR015510">
    <property type="entry name" value="PGRP"/>
</dbReference>
<dbReference type="Pfam" id="PF01510">
    <property type="entry name" value="Amidase_2"/>
    <property type="match status" value="2"/>
</dbReference>
<feature type="domain" description="N-acetylmuramoyl-L-alanine amidase" evidence="4">
    <location>
        <begin position="328"/>
        <end position="465"/>
    </location>
</feature>
<dbReference type="AlphaFoldDB" id="A0AAJ7FRS4"/>
<accession>A0AAJ7FRS4</accession>